<dbReference type="Pfam" id="PF00271">
    <property type="entry name" value="Helicase_C"/>
    <property type="match status" value="1"/>
</dbReference>
<evidence type="ECO:0000259" key="3">
    <source>
        <dbReference type="PROSITE" id="PS51194"/>
    </source>
</evidence>
<evidence type="ECO:0000313" key="5">
    <source>
        <dbReference type="Proteomes" id="UP000016986"/>
    </source>
</evidence>
<proteinExistence type="predicted"/>
<organism evidence="4 5">
    <name type="scientific">Halarchaeum acidiphilum MH1-52-1</name>
    <dbReference type="NCBI Taxonomy" id="1261545"/>
    <lineage>
        <taxon>Archaea</taxon>
        <taxon>Methanobacteriati</taxon>
        <taxon>Methanobacteriota</taxon>
        <taxon>Stenosarchaea group</taxon>
        <taxon>Halobacteria</taxon>
        <taxon>Halobacteriales</taxon>
        <taxon>Halobacteriaceae</taxon>
    </lineage>
</organism>
<keyword evidence="5" id="KW-1185">Reference proteome</keyword>
<evidence type="ECO:0000313" key="4">
    <source>
        <dbReference type="EMBL" id="GAD52045.1"/>
    </source>
</evidence>
<dbReference type="InterPro" id="IPR027417">
    <property type="entry name" value="P-loop_NTPase"/>
</dbReference>
<dbReference type="eggNOG" id="arCOG03948">
    <property type="taxonomic scope" value="Archaea"/>
</dbReference>
<sequence length="1221" mass="139189">MPPRFDTIPPNSDPEYVRPPDDAYQVSDNPEYRRHQTVNKVVTQRLIDRITGRGDGQETVYGIDPQEQFFAGVLASQYPYREAQAEDDAYQNFAAKVAPFTLGVKFRVDEDVADDATVTITPDAKVFYRRFPEYDEQTEHGELANATEDAEREDMREDARADGGTSAEDARTQSLVGVYERVEPSLPTIELTGADLKEAAENGQPVTESLDDALANARSEFEDDPRAFCEPDPGASYREQSDVPPEAREDEDAFSQYLDRVFTGEPVPTPWQADVRIRCSRRPDEGTLSVSVQLVNTHGEDFANATECDAEWQTYLFDTQIGVGVDGVDFLPFESQEIRDEYQYDGEIYAVGENCAVDSPDGDDVDHVKTTTVPLHEQPKYRSRETVPAPFGELSGDGIDSVLGTIATEMERAAEQYDEVRDEVLEGKSEDAEEQFEEALEEFVAERKRFQRGRELIAEDDDVARAFRALNETFSRMGEEFTEWRLFQIIFIVMSVPDIVAQADPSRDVDDQLDIGDVIYFPTGGGKTEAYLGLVVFTAFYDRLRGKDFGTTAWTKFPLRLLSLQQLQRIANVLCQAETVRREEDHFGGEEFSVGYFVGKNNTPNKVIEDGGDVNNAAKARDDEEMQEDWLIVSECPYCGEDSVEVTGDERRLRIVHRCTNSECPEVRQQGGETAELPVYITDEEVYRYAPTFVVSTIDKIAIMGMQRRARTLFGRVKHRCPDHGYTGENRCLCDEFGYPDRVKCDSSSLEEVGPVDPPSLFIQDELHLLREEFGAFDSHYETFLQEWMSEVTDSQWNPKYVAATATIAGAEEQVRSLYWRDAKIFPSQGPRLKQSFYAYEDPHQLGRQMVGAVPRSVSRTFAINTVIKEYAQIIQEFKADLDDLYEALLEADATSGPLGIPDDPDKRDELLENLLTQYETQISYNISKSNSDMLQRSVKTMINWQLESHGDPYEALTPVSLTGETPMSVVRDALARLESDDPDRPIDIVIATSMISHGVDVDRFNFISFFGMPRNTAEYIQAYSRVGRKHTGSVFLLFDSMRARDRSHYTRFDHYHRYQDLLVEATPLERWAEFAVECTLPGIFAGLIIQYYDELLEDEYDDRVYLHEGLQEAARNGDIDREEMRDMVLRCYAVTEDYDREWADTTGMQLYREKVESYFDELWTRAMKKPLDPKKSWIGFLLDRKDDHRGPMRSLRDIDEQIPVYPTPNSAPLLNMLSDE</sequence>
<feature type="region of interest" description="Disordered" evidence="2">
    <location>
        <begin position="218"/>
        <end position="250"/>
    </location>
</feature>
<dbReference type="RefSeq" id="WP_020220535.1">
    <property type="nucleotide sequence ID" value="NZ_BATA01000013.1"/>
</dbReference>
<dbReference type="CDD" id="cd18785">
    <property type="entry name" value="SF2_C"/>
    <property type="match status" value="1"/>
</dbReference>
<feature type="region of interest" description="Disordered" evidence="2">
    <location>
        <begin position="1"/>
        <end position="29"/>
    </location>
</feature>
<evidence type="ECO:0000256" key="1">
    <source>
        <dbReference type="SAM" id="Coils"/>
    </source>
</evidence>
<keyword evidence="4" id="KW-0378">Hydrolase</keyword>
<feature type="region of interest" description="Disordered" evidence="2">
    <location>
        <begin position="137"/>
        <end position="173"/>
    </location>
</feature>
<name>U2YSR1_9EURY</name>
<keyword evidence="4" id="KW-0347">Helicase</keyword>
<keyword evidence="1" id="KW-0175">Coiled coil</keyword>
<evidence type="ECO:0000256" key="2">
    <source>
        <dbReference type="SAM" id="MobiDB-lite"/>
    </source>
</evidence>
<reference evidence="4 5" key="1">
    <citation type="submission" date="2013-09" db="EMBL/GenBank/DDBJ databases">
        <title>Whole genome sequencing of Halarchaeum acidiphilum strain MH1-52-1.</title>
        <authorList>
            <person name="Shimane Y."/>
            <person name="Minegishi H."/>
            <person name="Nishi S."/>
            <person name="Echigo A."/>
            <person name="Shuto A."/>
            <person name="Konishi M."/>
            <person name="Ito T."/>
            <person name="Ohkuma M."/>
            <person name="Ohta Y."/>
            <person name="Nagano Y."/>
            <person name="Tsubouchi T."/>
            <person name="Mori K."/>
            <person name="Usui K."/>
            <person name="Kamekura M."/>
            <person name="Usami R."/>
            <person name="Takaki Y."/>
            <person name="Hatada Y."/>
        </authorList>
    </citation>
    <scope>NUCLEOTIDE SEQUENCE [LARGE SCALE GENOMIC DNA]</scope>
    <source>
        <strain evidence="4 5">JCM 16109</strain>
    </source>
</reference>
<dbReference type="InterPro" id="IPR001650">
    <property type="entry name" value="Helicase_C-like"/>
</dbReference>
<dbReference type="AlphaFoldDB" id="U2YSR1"/>
<feature type="coiled-coil region" evidence="1">
    <location>
        <begin position="868"/>
        <end position="895"/>
    </location>
</feature>
<dbReference type="EMBL" id="BATA01000013">
    <property type="protein sequence ID" value="GAD52045.1"/>
    <property type="molecule type" value="Genomic_DNA"/>
</dbReference>
<dbReference type="GO" id="GO:0004386">
    <property type="term" value="F:helicase activity"/>
    <property type="evidence" value="ECO:0007669"/>
    <property type="project" value="UniProtKB-KW"/>
</dbReference>
<comment type="caution">
    <text evidence="4">The sequence shown here is derived from an EMBL/GenBank/DDBJ whole genome shotgun (WGS) entry which is preliminary data.</text>
</comment>
<feature type="domain" description="Helicase C-terminal" evidence="3">
    <location>
        <begin position="911"/>
        <end position="1070"/>
    </location>
</feature>
<feature type="coiled-coil region" evidence="1">
    <location>
        <begin position="403"/>
        <end position="449"/>
    </location>
</feature>
<dbReference type="Gene3D" id="3.40.50.300">
    <property type="entry name" value="P-loop containing nucleotide triphosphate hydrolases"/>
    <property type="match status" value="1"/>
</dbReference>
<keyword evidence="4" id="KW-0067">ATP-binding</keyword>
<keyword evidence="4" id="KW-0547">Nucleotide-binding</keyword>
<gene>
    <name evidence="4" type="ORF">MBEHAL_0805</name>
</gene>
<dbReference type="PROSITE" id="PS51194">
    <property type="entry name" value="HELICASE_CTER"/>
    <property type="match status" value="1"/>
</dbReference>
<dbReference type="SMART" id="SM00490">
    <property type="entry name" value="HELICc"/>
    <property type="match status" value="1"/>
</dbReference>
<protein>
    <submittedName>
        <fullName evidence="4">Superfamily II DNA and RNA helicase</fullName>
    </submittedName>
</protein>
<dbReference type="Proteomes" id="UP000016986">
    <property type="component" value="Unassembled WGS sequence"/>
</dbReference>
<accession>U2YSR1</accession>
<dbReference type="SUPFAM" id="SSF52540">
    <property type="entry name" value="P-loop containing nucleoside triphosphate hydrolases"/>
    <property type="match status" value="1"/>
</dbReference>